<gene>
    <name evidence="11" type="ORF">VNI00_004811</name>
</gene>
<evidence type="ECO:0000259" key="10">
    <source>
        <dbReference type="PROSITE" id="PS51910"/>
    </source>
</evidence>
<evidence type="ECO:0000256" key="7">
    <source>
        <dbReference type="RuleBase" id="RU000489"/>
    </source>
</evidence>
<comment type="catalytic activity">
    <reaction evidence="1">
        <text>Random endo-hydrolysis of N-acetyl-beta-D-glucosaminide (1-&gt;4)-beta-linkages in chitin and chitodextrins.</text>
        <dbReference type="EC" id="3.2.1.14"/>
    </reaction>
</comment>
<dbReference type="InterPro" id="IPR011583">
    <property type="entry name" value="Chitinase_II/V-like_cat"/>
</dbReference>
<keyword evidence="4" id="KW-0119">Carbohydrate metabolism</keyword>
<comment type="similarity">
    <text evidence="8">Belongs to the glycosyl hydrolase 18 family.</text>
</comment>
<evidence type="ECO:0000256" key="4">
    <source>
        <dbReference type="ARBA" id="ARBA00023277"/>
    </source>
</evidence>
<dbReference type="GO" id="GO:0006032">
    <property type="term" value="P:chitin catabolic process"/>
    <property type="evidence" value="ECO:0007669"/>
    <property type="project" value="UniProtKB-KW"/>
</dbReference>
<keyword evidence="5 7" id="KW-0326">Glycosidase</keyword>
<evidence type="ECO:0000256" key="1">
    <source>
        <dbReference type="ARBA" id="ARBA00000822"/>
    </source>
</evidence>
<dbReference type="GO" id="GO:0008843">
    <property type="term" value="F:endochitinase activity"/>
    <property type="evidence" value="ECO:0007669"/>
    <property type="project" value="UniProtKB-EC"/>
</dbReference>
<keyword evidence="9" id="KW-0732">Signal</keyword>
<dbReference type="InterPro" id="IPR001579">
    <property type="entry name" value="Glyco_hydro_18_chit_AS"/>
</dbReference>
<dbReference type="EMBL" id="JAYKXP010000013">
    <property type="protein sequence ID" value="KAK7051311.1"/>
    <property type="molecule type" value="Genomic_DNA"/>
</dbReference>
<evidence type="ECO:0000256" key="5">
    <source>
        <dbReference type="ARBA" id="ARBA00023295"/>
    </source>
</evidence>
<dbReference type="PANTHER" id="PTHR11177:SF392">
    <property type="entry name" value="HAP41P"/>
    <property type="match status" value="1"/>
</dbReference>
<dbReference type="PROSITE" id="PS01095">
    <property type="entry name" value="GH18_1"/>
    <property type="match status" value="1"/>
</dbReference>
<dbReference type="Pfam" id="PF00704">
    <property type="entry name" value="Glyco_hydro_18"/>
    <property type="match status" value="1"/>
</dbReference>
<name>A0AAW0DI14_9AGAR</name>
<evidence type="ECO:0000256" key="8">
    <source>
        <dbReference type="RuleBase" id="RU004453"/>
    </source>
</evidence>
<keyword evidence="6" id="KW-0624">Polysaccharide degradation</keyword>
<dbReference type="PROSITE" id="PS51910">
    <property type="entry name" value="GH18_2"/>
    <property type="match status" value="1"/>
</dbReference>
<evidence type="ECO:0000256" key="3">
    <source>
        <dbReference type="ARBA" id="ARBA00023024"/>
    </source>
</evidence>
<feature type="chain" id="PRO_5043687582" description="GH18 domain-containing protein" evidence="9">
    <location>
        <begin position="24"/>
        <end position="428"/>
    </location>
</feature>
<dbReference type="Proteomes" id="UP001383192">
    <property type="component" value="Unassembled WGS sequence"/>
</dbReference>
<organism evidence="11 12">
    <name type="scientific">Paramarasmius palmivorus</name>
    <dbReference type="NCBI Taxonomy" id="297713"/>
    <lineage>
        <taxon>Eukaryota</taxon>
        <taxon>Fungi</taxon>
        <taxon>Dikarya</taxon>
        <taxon>Basidiomycota</taxon>
        <taxon>Agaricomycotina</taxon>
        <taxon>Agaricomycetes</taxon>
        <taxon>Agaricomycetidae</taxon>
        <taxon>Agaricales</taxon>
        <taxon>Marasmiineae</taxon>
        <taxon>Marasmiaceae</taxon>
        <taxon>Paramarasmius</taxon>
    </lineage>
</organism>
<feature type="signal peptide" evidence="9">
    <location>
        <begin position="1"/>
        <end position="23"/>
    </location>
</feature>
<evidence type="ECO:0000256" key="9">
    <source>
        <dbReference type="SAM" id="SignalP"/>
    </source>
</evidence>
<evidence type="ECO:0000313" key="12">
    <source>
        <dbReference type="Proteomes" id="UP001383192"/>
    </source>
</evidence>
<keyword evidence="2 7" id="KW-0378">Hydrolase</keyword>
<feature type="domain" description="GH18" evidence="10">
    <location>
        <begin position="46"/>
        <end position="428"/>
    </location>
</feature>
<dbReference type="InterPro" id="IPR017853">
    <property type="entry name" value="GH"/>
</dbReference>
<keyword evidence="3" id="KW-0146">Chitin degradation</keyword>
<dbReference type="SMART" id="SM00636">
    <property type="entry name" value="Glyco_18"/>
    <property type="match status" value="1"/>
</dbReference>
<dbReference type="InterPro" id="IPR001223">
    <property type="entry name" value="Glyco_hydro18_cat"/>
</dbReference>
<dbReference type="GO" id="GO:0005576">
    <property type="term" value="C:extracellular region"/>
    <property type="evidence" value="ECO:0007669"/>
    <property type="project" value="TreeGrafter"/>
</dbReference>
<dbReference type="GO" id="GO:0008061">
    <property type="term" value="F:chitin binding"/>
    <property type="evidence" value="ECO:0007669"/>
    <property type="project" value="InterPro"/>
</dbReference>
<dbReference type="Gene3D" id="3.20.20.80">
    <property type="entry name" value="Glycosidases"/>
    <property type="match status" value="2"/>
</dbReference>
<dbReference type="GO" id="GO:0000272">
    <property type="term" value="P:polysaccharide catabolic process"/>
    <property type="evidence" value="ECO:0007669"/>
    <property type="project" value="UniProtKB-KW"/>
</dbReference>
<evidence type="ECO:0000256" key="2">
    <source>
        <dbReference type="ARBA" id="ARBA00022801"/>
    </source>
</evidence>
<evidence type="ECO:0000256" key="6">
    <source>
        <dbReference type="ARBA" id="ARBA00023326"/>
    </source>
</evidence>
<keyword evidence="12" id="KW-1185">Reference proteome</keyword>
<comment type="caution">
    <text evidence="11">The sequence shown here is derived from an EMBL/GenBank/DDBJ whole genome shotgun (WGS) entry which is preliminary data.</text>
</comment>
<protein>
    <recommendedName>
        <fullName evidence="10">GH18 domain-containing protein</fullName>
    </recommendedName>
</protein>
<sequence>MFTLLTSATALLALSSALSGAQARCVPKKNIDLTPSQGSGNSSSKFIAKGYYTGWNSDDFPPENVSWSKYTHMTYAFAMPTDNGTLTLEGSDPKGLEPFVKAAHENDVKVSISVGGWTGSRFISNLVATPENRTAFVETLTDFAVQYKLDGLDIDWEYPNRQGLGCNTISPNDTANFVLLLQELRAHPAAANLSLSAAVSLAVFNDATGNPATNITGLGEVLDHLVIMNYDVWGSWSSSVGPNAPLNDTCAAPANQQGSAVWSMQKWNQAGVPLNKIVLGVAAYAHSFSVNTTDAFVNGSTTELAAYPPFNKGVHPVGDKWDDPEGAVDLCGVTNHAGGIYTFWGLIEAGFLKEDGSPNKPYRFDNCSRTAYAYDAEKEVMVSFDDPQAFADKGSFITSSGLGGFSVWHAGGDKGTILLDAIRGGAGL</sequence>
<dbReference type="PANTHER" id="PTHR11177">
    <property type="entry name" value="CHITINASE"/>
    <property type="match status" value="1"/>
</dbReference>
<dbReference type="SUPFAM" id="SSF51445">
    <property type="entry name" value="(Trans)glycosidases"/>
    <property type="match status" value="1"/>
</dbReference>
<proteinExistence type="inferred from homology"/>
<accession>A0AAW0DI14</accession>
<evidence type="ECO:0000313" key="11">
    <source>
        <dbReference type="EMBL" id="KAK7051311.1"/>
    </source>
</evidence>
<dbReference type="AlphaFoldDB" id="A0AAW0DI14"/>
<dbReference type="InterPro" id="IPR050314">
    <property type="entry name" value="Glycosyl_Hydrlase_18"/>
</dbReference>
<reference evidence="11 12" key="1">
    <citation type="submission" date="2024-01" db="EMBL/GenBank/DDBJ databases">
        <title>A draft genome for a cacao thread blight-causing isolate of Paramarasmius palmivorus.</title>
        <authorList>
            <person name="Baruah I.K."/>
            <person name="Bukari Y."/>
            <person name="Amoako-Attah I."/>
            <person name="Meinhardt L.W."/>
            <person name="Bailey B.A."/>
            <person name="Cohen S.P."/>
        </authorList>
    </citation>
    <scope>NUCLEOTIDE SEQUENCE [LARGE SCALE GENOMIC DNA]</scope>
    <source>
        <strain evidence="11 12">GH-12</strain>
    </source>
</reference>